<evidence type="ECO:0000259" key="2">
    <source>
        <dbReference type="PROSITE" id="PS51222"/>
    </source>
</evidence>
<dbReference type="PROSITE" id="PS51222">
    <property type="entry name" value="DCD"/>
    <property type="match status" value="1"/>
</dbReference>
<dbReference type="PANTHER" id="PTHR46444">
    <property type="entry name" value="DCD (DEVELOPMENT AND CELL DEATH) DOMAIN PROTEIN-RELATED"/>
    <property type="match status" value="1"/>
</dbReference>
<evidence type="ECO:0000256" key="1">
    <source>
        <dbReference type="SAM" id="MobiDB-lite"/>
    </source>
</evidence>
<organism evidence="3">
    <name type="scientific">Salvia splendens</name>
    <name type="common">Scarlet sage</name>
    <dbReference type="NCBI Taxonomy" id="180675"/>
    <lineage>
        <taxon>Eukaryota</taxon>
        <taxon>Viridiplantae</taxon>
        <taxon>Streptophyta</taxon>
        <taxon>Embryophyta</taxon>
        <taxon>Tracheophyta</taxon>
        <taxon>Spermatophyta</taxon>
        <taxon>Magnoliopsida</taxon>
        <taxon>eudicotyledons</taxon>
        <taxon>Gunneridae</taxon>
        <taxon>Pentapetalae</taxon>
        <taxon>asterids</taxon>
        <taxon>lamiids</taxon>
        <taxon>Lamiales</taxon>
        <taxon>Lamiaceae</taxon>
        <taxon>Nepetoideae</taxon>
        <taxon>Mentheae</taxon>
        <taxon>Salviinae</taxon>
        <taxon>Salvia</taxon>
        <taxon>Salvia subgen. Calosphace</taxon>
        <taxon>core Calosphace</taxon>
    </lineage>
</organism>
<dbReference type="Pfam" id="PF10539">
    <property type="entry name" value="Dev_Cell_Death"/>
    <property type="match status" value="1"/>
</dbReference>
<dbReference type="Proteomes" id="UP000298416">
    <property type="component" value="Unassembled WGS sequence"/>
</dbReference>
<gene>
    <name evidence="3" type="ORF">SASPL_148464</name>
</gene>
<reference evidence="3" key="2">
    <citation type="submission" date="2020-08" db="EMBL/GenBank/DDBJ databases">
        <title>Plant Genome Project.</title>
        <authorList>
            <person name="Zhang R.-G."/>
        </authorList>
    </citation>
    <scope>NUCLEOTIDE SEQUENCE</scope>
    <source>
        <strain evidence="3">Huo1</strain>
        <tissue evidence="3">Leaf</tissue>
    </source>
</reference>
<proteinExistence type="predicted"/>
<reference evidence="3" key="1">
    <citation type="submission" date="2018-01" db="EMBL/GenBank/DDBJ databases">
        <authorList>
            <person name="Mao J.F."/>
        </authorList>
    </citation>
    <scope>NUCLEOTIDE SEQUENCE</scope>
    <source>
        <strain evidence="3">Huo1</strain>
        <tissue evidence="3">Leaf</tissue>
    </source>
</reference>
<dbReference type="SMART" id="SM00767">
    <property type="entry name" value="DCD"/>
    <property type="match status" value="1"/>
</dbReference>
<keyword evidence="4" id="KW-1185">Reference proteome</keyword>
<accession>A0A8X8W952</accession>
<dbReference type="AlphaFoldDB" id="A0A8X8W952"/>
<protein>
    <recommendedName>
        <fullName evidence="2">DCD domain-containing protein</fullName>
    </recommendedName>
</protein>
<sequence length="469" mass="52120">MPLAFSIDVDCVLVLSLAKPMILNPATRAYSTEANVSGPGSHLNGSSAEDSEWEKTKCLPGFIFLCNMSTKLQCYQYRVFGLPFGRMEVVEKIKIGSKLFLFDFKSKLLYGVYEATCDGNLNLEPAAFGGQFPAQVKFKIFKECLPIPESSLRYIIKENYTGAKFKQELDGEQKKTYHWDQVAKLISNFRPLASSVCQPAPQALANVPRPGVDPPSPLKYLHNLTGRLPNMEVPYTPAVQYNNIRPPVEAQPAVNVTYPEYSFHRKAAYVENIQPTLDHQSFPAASSYAAHPQPQHPLFAEAGYVGNVQPNFPAASSYAYAAYPQPQQPLFAEAAYVETVQPTVDHQSFPAASGYAAHPQPQQPSAYVETIQPTLEHQSFPAASRYAAYPQPQRPLFAEAAYVETVQQTMDHQNFPAAGSYAAYPQPQRPLYAQNAAHPQPQQPQLAENVAHQEQQPLSRFYFNNYASS</sequence>
<dbReference type="EMBL" id="PNBA02000019">
    <property type="protein sequence ID" value="KAG6390720.1"/>
    <property type="molecule type" value="Genomic_DNA"/>
</dbReference>
<evidence type="ECO:0000313" key="4">
    <source>
        <dbReference type="Proteomes" id="UP000298416"/>
    </source>
</evidence>
<evidence type="ECO:0000313" key="3">
    <source>
        <dbReference type="EMBL" id="KAG6390720.1"/>
    </source>
</evidence>
<dbReference type="InterPro" id="IPR013989">
    <property type="entry name" value="Dev_and_cell_death_domain"/>
</dbReference>
<feature type="compositionally biased region" description="Low complexity" evidence="1">
    <location>
        <begin position="433"/>
        <end position="445"/>
    </location>
</feature>
<feature type="region of interest" description="Disordered" evidence="1">
    <location>
        <begin position="430"/>
        <end position="454"/>
    </location>
</feature>
<comment type="caution">
    <text evidence="3">The sequence shown here is derived from an EMBL/GenBank/DDBJ whole genome shotgun (WGS) entry which is preliminary data.</text>
</comment>
<name>A0A8X8W952_SALSN</name>
<dbReference type="PANTHER" id="PTHR46444:SF19">
    <property type="entry name" value="OS02G0745600 PROTEIN"/>
    <property type="match status" value="1"/>
</dbReference>
<feature type="domain" description="DCD" evidence="2">
    <location>
        <begin position="57"/>
        <end position="191"/>
    </location>
</feature>